<comment type="caution">
    <text evidence="2">The sequence shown here is derived from an EMBL/GenBank/DDBJ whole genome shotgun (WGS) entry which is preliminary data.</text>
</comment>
<dbReference type="EMBL" id="BAABDQ010000046">
    <property type="protein sequence ID" value="GAA3610781.1"/>
    <property type="molecule type" value="Genomic_DNA"/>
</dbReference>
<sequence length="187" mass="18419">MRWYGVRALTAGAALTGTLLAITGPAHAVTGVNVAGGGTVLQIIAGNVPDNITVSVVGGTLHVSNSADTVPAAAPCVAVTANEVACPAAGILRIGAATSNGDDTFINDTALPSRVDMGYGDDTFLGGSATDEVRGRDGNDKLLGRAGNDRLFGNPGDDIVDGQGGNDLANGGTGVDACTAEVTVLCP</sequence>
<accession>A0ABP6ZMD5</accession>
<evidence type="ECO:0000256" key="1">
    <source>
        <dbReference type="SAM" id="SignalP"/>
    </source>
</evidence>
<evidence type="ECO:0008006" key="4">
    <source>
        <dbReference type="Google" id="ProtNLM"/>
    </source>
</evidence>
<dbReference type="InterPro" id="IPR001343">
    <property type="entry name" value="Hemolysn_Ca-bd"/>
</dbReference>
<reference evidence="3" key="1">
    <citation type="journal article" date="2019" name="Int. J. Syst. Evol. Microbiol.">
        <title>The Global Catalogue of Microorganisms (GCM) 10K type strain sequencing project: providing services to taxonomists for standard genome sequencing and annotation.</title>
        <authorList>
            <consortium name="The Broad Institute Genomics Platform"/>
            <consortium name="The Broad Institute Genome Sequencing Center for Infectious Disease"/>
            <person name="Wu L."/>
            <person name="Ma J."/>
        </authorList>
    </citation>
    <scope>NUCLEOTIDE SEQUENCE [LARGE SCALE GENOMIC DNA]</scope>
    <source>
        <strain evidence="3">JCM 17326</strain>
    </source>
</reference>
<dbReference type="InterPro" id="IPR011049">
    <property type="entry name" value="Serralysin-like_metalloprot_C"/>
</dbReference>
<feature type="signal peptide" evidence="1">
    <location>
        <begin position="1"/>
        <end position="28"/>
    </location>
</feature>
<gene>
    <name evidence="2" type="ORF">GCM10022419_114740</name>
</gene>
<protein>
    <recommendedName>
        <fullName evidence="4">Calcium-binding protein</fullName>
    </recommendedName>
</protein>
<keyword evidence="3" id="KW-1185">Reference proteome</keyword>
<feature type="chain" id="PRO_5046965199" description="Calcium-binding protein" evidence="1">
    <location>
        <begin position="29"/>
        <end position="187"/>
    </location>
</feature>
<evidence type="ECO:0000313" key="3">
    <source>
        <dbReference type="Proteomes" id="UP001500630"/>
    </source>
</evidence>
<name>A0ABP6ZMD5_9ACTN</name>
<dbReference type="SUPFAM" id="SSF51120">
    <property type="entry name" value="beta-Roll"/>
    <property type="match status" value="1"/>
</dbReference>
<dbReference type="RefSeq" id="WP_345575781.1">
    <property type="nucleotide sequence ID" value="NZ_BAABDQ010000046.1"/>
</dbReference>
<dbReference type="PRINTS" id="PR00313">
    <property type="entry name" value="CABNDNGRPT"/>
</dbReference>
<proteinExistence type="predicted"/>
<keyword evidence="1" id="KW-0732">Signal</keyword>
<dbReference type="Gene3D" id="2.150.10.10">
    <property type="entry name" value="Serralysin-like metalloprotease, C-terminal"/>
    <property type="match status" value="1"/>
</dbReference>
<dbReference type="Pfam" id="PF00353">
    <property type="entry name" value="HemolysinCabind"/>
    <property type="match status" value="1"/>
</dbReference>
<evidence type="ECO:0000313" key="2">
    <source>
        <dbReference type="EMBL" id="GAA3610781.1"/>
    </source>
</evidence>
<dbReference type="Proteomes" id="UP001500630">
    <property type="component" value="Unassembled WGS sequence"/>
</dbReference>
<organism evidence="2 3">
    <name type="scientific">Nonomuraea rosea</name>
    <dbReference type="NCBI Taxonomy" id="638574"/>
    <lineage>
        <taxon>Bacteria</taxon>
        <taxon>Bacillati</taxon>
        <taxon>Actinomycetota</taxon>
        <taxon>Actinomycetes</taxon>
        <taxon>Streptosporangiales</taxon>
        <taxon>Streptosporangiaceae</taxon>
        <taxon>Nonomuraea</taxon>
    </lineage>
</organism>